<dbReference type="WBParaSite" id="JU765_v2.g10097.t1">
    <property type="protein sequence ID" value="JU765_v2.g10097.t1"/>
    <property type="gene ID" value="JU765_v2.g10097"/>
</dbReference>
<sequence>MDDAAEMTTLLPVSTVDEPVPLLNETLHFPTDLDDAKNMIALLWLSFQRDHHTRILFVIYLNLIFLIVFYTILLSCVIRQNVKSARFSKKKFGKKKFYSSTYDMYIRPFGNNNFEETDHSEMHSDDDLDPILIEEDAL</sequence>
<protein>
    <submittedName>
        <fullName evidence="2">Uncharacterized protein</fullName>
    </submittedName>
</protein>
<name>A0AC34PUP3_9BILA</name>
<organism evidence="1 2">
    <name type="scientific">Panagrolaimus sp. JU765</name>
    <dbReference type="NCBI Taxonomy" id="591449"/>
    <lineage>
        <taxon>Eukaryota</taxon>
        <taxon>Metazoa</taxon>
        <taxon>Ecdysozoa</taxon>
        <taxon>Nematoda</taxon>
        <taxon>Chromadorea</taxon>
        <taxon>Rhabditida</taxon>
        <taxon>Tylenchina</taxon>
        <taxon>Panagrolaimomorpha</taxon>
        <taxon>Panagrolaimoidea</taxon>
        <taxon>Panagrolaimidae</taxon>
        <taxon>Panagrolaimus</taxon>
    </lineage>
</organism>
<accession>A0AC34PUP3</accession>
<evidence type="ECO:0000313" key="1">
    <source>
        <dbReference type="Proteomes" id="UP000887576"/>
    </source>
</evidence>
<evidence type="ECO:0000313" key="2">
    <source>
        <dbReference type="WBParaSite" id="JU765_v2.g10097.t1"/>
    </source>
</evidence>
<reference evidence="2" key="1">
    <citation type="submission" date="2022-11" db="UniProtKB">
        <authorList>
            <consortium name="WormBaseParasite"/>
        </authorList>
    </citation>
    <scope>IDENTIFICATION</scope>
</reference>
<dbReference type="Proteomes" id="UP000887576">
    <property type="component" value="Unplaced"/>
</dbReference>
<proteinExistence type="predicted"/>